<dbReference type="AlphaFoldDB" id="A0A3M0KRU5"/>
<proteinExistence type="predicted"/>
<dbReference type="EMBL" id="QRBI01000104">
    <property type="protein sequence ID" value="RMC15873.1"/>
    <property type="molecule type" value="Genomic_DNA"/>
</dbReference>
<gene>
    <name evidence="2" type="ORF">DUI87_08078</name>
</gene>
<accession>A0A3M0KRU5</accession>
<dbReference type="Proteomes" id="UP000269221">
    <property type="component" value="Unassembled WGS sequence"/>
</dbReference>
<sequence>MASPMTRRVDGTPPQHRFAGDRKLSGAGAEEKDLGVLMDEKSGMCKCPAAYKLANAEERLDIKISGTEKSSGYI</sequence>
<evidence type="ECO:0000313" key="2">
    <source>
        <dbReference type="EMBL" id="RMC15873.1"/>
    </source>
</evidence>
<keyword evidence="3" id="KW-1185">Reference proteome</keyword>
<protein>
    <submittedName>
        <fullName evidence="2">Uncharacterized protein</fullName>
    </submittedName>
</protein>
<evidence type="ECO:0000256" key="1">
    <source>
        <dbReference type="SAM" id="MobiDB-lite"/>
    </source>
</evidence>
<reference evidence="2 3" key="1">
    <citation type="submission" date="2018-07" db="EMBL/GenBank/DDBJ databases">
        <title>A high quality draft genome assembly of the barn swallow (H. rustica rustica).</title>
        <authorList>
            <person name="Formenti G."/>
            <person name="Chiara M."/>
            <person name="Poveda L."/>
            <person name="Francoijs K.-J."/>
            <person name="Bonisoli-Alquati A."/>
            <person name="Canova L."/>
            <person name="Gianfranceschi L."/>
            <person name="Horner D.S."/>
            <person name="Saino N."/>
        </authorList>
    </citation>
    <scope>NUCLEOTIDE SEQUENCE [LARGE SCALE GENOMIC DNA]</scope>
    <source>
        <strain evidence="2">Chelidonia</strain>
        <tissue evidence="2">Blood</tissue>
    </source>
</reference>
<name>A0A3M0KRU5_HIRRU</name>
<feature type="region of interest" description="Disordered" evidence="1">
    <location>
        <begin position="1"/>
        <end position="26"/>
    </location>
</feature>
<comment type="caution">
    <text evidence="2">The sequence shown here is derived from an EMBL/GenBank/DDBJ whole genome shotgun (WGS) entry which is preliminary data.</text>
</comment>
<evidence type="ECO:0000313" key="3">
    <source>
        <dbReference type="Proteomes" id="UP000269221"/>
    </source>
</evidence>
<organism evidence="2 3">
    <name type="scientific">Hirundo rustica rustica</name>
    <dbReference type="NCBI Taxonomy" id="333673"/>
    <lineage>
        <taxon>Eukaryota</taxon>
        <taxon>Metazoa</taxon>
        <taxon>Chordata</taxon>
        <taxon>Craniata</taxon>
        <taxon>Vertebrata</taxon>
        <taxon>Euteleostomi</taxon>
        <taxon>Archelosauria</taxon>
        <taxon>Archosauria</taxon>
        <taxon>Dinosauria</taxon>
        <taxon>Saurischia</taxon>
        <taxon>Theropoda</taxon>
        <taxon>Coelurosauria</taxon>
        <taxon>Aves</taxon>
        <taxon>Neognathae</taxon>
        <taxon>Neoaves</taxon>
        <taxon>Telluraves</taxon>
        <taxon>Australaves</taxon>
        <taxon>Passeriformes</taxon>
        <taxon>Sylvioidea</taxon>
        <taxon>Hirundinidae</taxon>
        <taxon>Hirundo</taxon>
    </lineage>
</organism>